<keyword evidence="1" id="KW-0812">Transmembrane</keyword>
<protein>
    <submittedName>
        <fullName evidence="3">Uncharacterized protein</fullName>
    </submittedName>
</protein>
<dbReference type="EMBL" id="CP036425">
    <property type="protein sequence ID" value="QDU34884.1"/>
    <property type="molecule type" value="Genomic_DNA"/>
</dbReference>
<gene>
    <name evidence="3" type="ORF">KS4_29600</name>
</gene>
<dbReference type="AlphaFoldDB" id="A0A517YXD1"/>
<keyword evidence="4" id="KW-1185">Reference proteome</keyword>
<proteinExistence type="predicted"/>
<keyword evidence="1" id="KW-1133">Transmembrane helix</keyword>
<reference evidence="3 4" key="1">
    <citation type="submission" date="2019-02" db="EMBL/GenBank/DDBJ databases">
        <title>Deep-cultivation of Planctomycetes and their phenomic and genomic characterization uncovers novel biology.</title>
        <authorList>
            <person name="Wiegand S."/>
            <person name="Jogler M."/>
            <person name="Boedeker C."/>
            <person name="Pinto D."/>
            <person name="Vollmers J."/>
            <person name="Rivas-Marin E."/>
            <person name="Kohn T."/>
            <person name="Peeters S.H."/>
            <person name="Heuer A."/>
            <person name="Rast P."/>
            <person name="Oberbeckmann S."/>
            <person name="Bunk B."/>
            <person name="Jeske O."/>
            <person name="Meyerdierks A."/>
            <person name="Storesund J.E."/>
            <person name="Kallscheuer N."/>
            <person name="Luecker S."/>
            <person name="Lage O.M."/>
            <person name="Pohl T."/>
            <person name="Merkel B.J."/>
            <person name="Hornburger P."/>
            <person name="Mueller R.-W."/>
            <person name="Bruemmer F."/>
            <person name="Labrenz M."/>
            <person name="Spormann A.M."/>
            <person name="Op den Camp H."/>
            <person name="Overmann J."/>
            <person name="Amann R."/>
            <person name="Jetten M.S.M."/>
            <person name="Mascher T."/>
            <person name="Medema M.H."/>
            <person name="Devos D.P."/>
            <person name="Kaster A.-K."/>
            <person name="Ovreas L."/>
            <person name="Rohde M."/>
            <person name="Galperin M.Y."/>
            <person name="Jogler C."/>
        </authorList>
    </citation>
    <scope>NUCLEOTIDE SEQUENCE [LARGE SCALE GENOMIC DNA]</scope>
    <source>
        <strain evidence="3 4">KS4</strain>
    </source>
</reference>
<evidence type="ECO:0000256" key="2">
    <source>
        <dbReference type="SAM" id="SignalP"/>
    </source>
</evidence>
<evidence type="ECO:0000313" key="4">
    <source>
        <dbReference type="Proteomes" id="UP000317369"/>
    </source>
</evidence>
<sequence precursor="true">MAPMNLTKIMTLFAALFMTASPALAQSVKLGKAPQGQMWLYILIALFMTGLIVAGSFLWSKRGHHD</sequence>
<feature type="transmembrane region" description="Helical" evidence="1">
    <location>
        <begin position="41"/>
        <end position="60"/>
    </location>
</feature>
<name>A0A517YXD1_9BACT</name>
<feature type="chain" id="PRO_5021872983" evidence="2">
    <location>
        <begin position="26"/>
        <end position="66"/>
    </location>
</feature>
<accession>A0A517YXD1</accession>
<feature type="signal peptide" evidence="2">
    <location>
        <begin position="1"/>
        <end position="25"/>
    </location>
</feature>
<dbReference type="Proteomes" id="UP000317369">
    <property type="component" value="Chromosome"/>
</dbReference>
<keyword evidence="1" id="KW-0472">Membrane</keyword>
<organism evidence="3 4">
    <name type="scientific">Poriferisphaera corsica</name>
    <dbReference type="NCBI Taxonomy" id="2528020"/>
    <lineage>
        <taxon>Bacteria</taxon>
        <taxon>Pseudomonadati</taxon>
        <taxon>Planctomycetota</taxon>
        <taxon>Phycisphaerae</taxon>
        <taxon>Phycisphaerales</taxon>
        <taxon>Phycisphaeraceae</taxon>
        <taxon>Poriferisphaera</taxon>
    </lineage>
</organism>
<evidence type="ECO:0000313" key="3">
    <source>
        <dbReference type="EMBL" id="QDU34884.1"/>
    </source>
</evidence>
<keyword evidence="2" id="KW-0732">Signal</keyword>
<dbReference type="KEGG" id="pcor:KS4_29600"/>
<evidence type="ECO:0000256" key="1">
    <source>
        <dbReference type="SAM" id="Phobius"/>
    </source>
</evidence>